<dbReference type="InterPro" id="IPR000195">
    <property type="entry name" value="Rab-GAP-TBC_dom"/>
</dbReference>
<dbReference type="PROSITE" id="PS50086">
    <property type="entry name" value="TBC_RABGAP"/>
    <property type="match status" value="1"/>
</dbReference>
<dbReference type="SUPFAM" id="SSF47923">
    <property type="entry name" value="Ypt/Rab-GAP domain of gyp1p"/>
    <property type="match status" value="1"/>
</dbReference>
<dbReference type="SMART" id="SM00164">
    <property type="entry name" value="TBC"/>
    <property type="match status" value="1"/>
</dbReference>
<organism evidence="3 4">
    <name type="scientific">Stylophora pistillata</name>
    <name type="common">Smooth cauliflower coral</name>
    <dbReference type="NCBI Taxonomy" id="50429"/>
    <lineage>
        <taxon>Eukaryota</taxon>
        <taxon>Metazoa</taxon>
        <taxon>Cnidaria</taxon>
        <taxon>Anthozoa</taxon>
        <taxon>Hexacorallia</taxon>
        <taxon>Scleractinia</taxon>
        <taxon>Astrocoeniina</taxon>
        <taxon>Pocilloporidae</taxon>
        <taxon>Stylophora</taxon>
    </lineage>
</organism>
<evidence type="ECO:0000313" key="4">
    <source>
        <dbReference type="Proteomes" id="UP000225706"/>
    </source>
</evidence>
<dbReference type="InterPro" id="IPR035969">
    <property type="entry name" value="Rab-GAP_TBC_sf"/>
</dbReference>
<accession>A0A2B4SDQ8</accession>
<dbReference type="PANTHER" id="PTHR16110:SF1">
    <property type="entry name" value="TBC1 DOMAIN FAMILY MEMBER 19"/>
    <property type="match status" value="1"/>
</dbReference>
<sequence length="901" mass="102688">MDKARADFYTDFIAENSYNQGKLFRAASSLLKKPTSIDASCFVNDLGSFFVKKISEIRSRLDAEEVSVQSRPASPLLPPDVIMREFKDLTKEDVKALIQHSSRKSCPLDPMPSKLIAKCDELLPLVEKAVFNQVQNHLCVHNIYPDQQCAYRKNYSTETLLLKVKNDLHVNTNKQHVTLLILLHLSAAFDTIDHKVLIDCLNTRCGISDAALQWFKSYLQNRSQRVTVNGVESRSFSLEFGLTQWSYLGPLLFTIYAGELLEIINPHLPTVMCYADDTQLYMSFSPKKETGEKEVAKPHIHVTDMKESIQNYLRDSGWEVKLQNAVYFQLKSLPMSSAQGIPQNQVKEPLAFIRKAQMNWEKRIVKSINSMCTELSLPLARKRSAADQSVISSKFEVLGGELDEKQMEKIKPVYAPKDFFEALISIENPSFTPLRKTPSLIKGWGLMKIQLYTKSLQDMKILFKELDPGNSHSGVDDALLESTSCDSFATDWNKIGRKVIQHGSAPIARQYAKHGCPTGLRRELWCLILGLEVDDVDLLYFQQLKQYVIEYDMLVDSLITKDIKLTSSNDDDYFVFEDVLCQALLVFSRDTSILEHFELSSATPPKSFIRGKLGVQDYAVFYPPNGIIPFHGFSLYASPLGYICAEAPQLYFLFRRIYTRYLFRLHTISSHPQGIMSLCVLFENLLQTHEPALFYHLKEVGAHPLHLVFNWLIYAFAGYLETEQLLLLWDRIFAYDSMELLAVLAMAVLSYRRANLLEVTNLQAAQTVLADISTLNSIALLQYVLFLKVRTSRFYPPGQPSVDSTYRTDFLCHQGKSTIKVPYGTSSGNRSNNPHPQNMEQVFAHPIKDYFVWSHYRKLPPVTSKGTESSNSSELLKKVCQDKTRSTYQQDYVPPIQDLHS</sequence>
<dbReference type="Pfam" id="PF00566">
    <property type="entry name" value="RabGAP-TBC"/>
    <property type="match status" value="1"/>
</dbReference>
<name>A0A2B4SDQ8_STYPI</name>
<dbReference type="InterPro" id="IPR042507">
    <property type="entry name" value="TBC1D19"/>
</dbReference>
<dbReference type="Pfam" id="PF00078">
    <property type="entry name" value="RVT_1"/>
    <property type="match status" value="1"/>
</dbReference>
<reference evidence="4" key="1">
    <citation type="journal article" date="2017" name="bioRxiv">
        <title>Comparative analysis of the genomes of Stylophora pistillata and Acropora digitifera provides evidence for extensive differences between species of corals.</title>
        <authorList>
            <person name="Voolstra C.R."/>
            <person name="Li Y."/>
            <person name="Liew Y.J."/>
            <person name="Baumgarten S."/>
            <person name="Zoccola D."/>
            <person name="Flot J.-F."/>
            <person name="Tambutte S."/>
            <person name="Allemand D."/>
            <person name="Aranda M."/>
        </authorList>
    </citation>
    <scope>NUCLEOTIDE SEQUENCE [LARGE SCALE GENOMIC DNA]</scope>
</reference>
<dbReference type="PANTHER" id="PTHR16110">
    <property type="entry name" value="TBC1 DOMAIN FAMILY MEMBER 19"/>
    <property type="match status" value="1"/>
</dbReference>
<comment type="caution">
    <text evidence="3">The sequence shown here is derived from an EMBL/GenBank/DDBJ whole genome shotgun (WGS) entry which is preliminary data.</text>
</comment>
<proteinExistence type="predicted"/>
<evidence type="ECO:0000259" key="2">
    <source>
        <dbReference type="PROSITE" id="PS50086"/>
    </source>
</evidence>
<dbReference type="InterPro" id="IPR000477">
    <property type="entry name" value="RT_dom"/>
</dbReference>
<dbReference type="OrthoDB" id="10249775at2759"/>
<dbReference type="Proteomes" id="UP000225706">
    <property type="component" value="Unassembled WGS sequence"/>
</dbReference>
<feature type="region of interest" description="Disordered" evidence="1">
    <location>
        <begin position="882"/>
        <end position="901"/>
    </location>
</feature>
<dbReference type="EMBL" id="LSMT01000108">
    <property type="protein sequence ID" value="PFX27239.1"/>
    <property type="molecule type" value="Genomic_DNA"/>
</dbReference>
<dbReference type="STRING" id="50429.A0A2B4SDQ8"/>
<keyword evidence="4" id="KW-1185">Reference proteome</keyword>
<gene>
    <name evidence="3" type="primary">TBC1D19</name>
    <name evidence="3" type="ORF">AWC38_SpisGene8069</name>
</gene>
<dbReference type="Gene3D" id="1.10.472.80">
    <property type="entry name" value="Ypt/Rab-GAP domain of gyp1p, domain 3"/>
    <property type="match status" value="1"/>
</dbReference>
<dbReference type="AlphaFoldDB" id="A0A2B4SDQ8"/>
<protein>
    <submittedName>
        <fullName evidence="3">TBC1 domain family member 19</fullName>
    </submittedName>
</protein>
<evidence type="ECO:0000256" key="1">
    <source>
        <dbReference type="SAM" id="MobiDB-lite"/>
    </source>
</evidence>
<feature type="domain" description="Rab-GAP TBC" evidence="2">
    <location>
        <begin position="515"/>
        <end position="736"/>
    </location>
</feature>
<evidence type="ECO:0000313" key="3">
    <source>
        <dbReference type="EMBL" id="PFX27239.1"/>
    </source>
</evidence>